<accession>A0AAV4D479</accession>
<evidence type="ECO:0000313" key="2">
    <source>
        <dbReference type="Proteomes" id="UP000735302"/>
    </source>
</evidence>
<sequence length="106" mass="12139">MVLYGPSWFLCMYIQSKKAIFQARAPGSDSQQKGLVKSQGMLAIYCATKITIGTNTRRCQMRRAVFSLIIWWFESRLTRSIVRSLRFHEPCQQNTRLGASCQGITD</sequence>
<evidence type="ECO:0000313" key="1">
    <source>
        <dbReference type="EMBL" id="GFO38954.1"/>
    </source>
</evidence>
<keyword evidence="2" id="KW-1185">Reference proteome</keyword>
<comment type="caution">
    <text evidence="1">The sequence shown here is derived from an EMBL/GenBank/DDBJ whole genome shotgun (WGS) entry which is preliminary data.</text>
</comment>
<dbReference type="AlphaFoldDB" id="A0AAV4D479"/>
<gene>
    <name evidence="1" type="ORF">PoB_006545900</name>
</gene>
<reference evidence="1 2" key="1">
    <citation type="journal article" date="2021" name="Elife">
        <title>Chloroplast acquisition without the gene transfer in kleptoplastic sea slugs, Plakobranchus ocellatus.</title>
        <authorList>
            <person name="Maeda T."/>
            <person name="Takahashi S."/>
            <person name="Yoshida T."/>
            <person name="Shimamura S."/>
            <person name="Takaki Y."/>
            <person name="Nagai Y."/>
            <person name="Toyoda A."/>
            <person name="Suzuki Y."/>
            <person name="Arimoto A."/>
            <person name="Ishii H."/>
            <person name="Satoh N."/>
            <person name="Nishiyama T."/>
            <person name="Hasebe M."/>
            <person name="Maruyama T."/>
            <person name="Minagawa J."/>
            <person name="Obokata J."/>
            <person name="Shigenobu S."/>
        </authorList>
    </citation>
    <scope>NUCLEOTIDE SEQUENCE [LARGE SCALE GENOMIC DNA]</scope>
</reference>
<dbReference type="EMBL" id="BLXT01007365">
    <property type="protein sequence ID" value="GFO38954.1"/>
    <property type="molecule type" value="Genomic_DNA"/>
</dbReference>
<dbReference type="Proteomes" id="UP000735302">
    <property type="component" value="Unassembled WGS sequence"/>
</dbReference>
<name>A0AAV4D479_9GAST</name>
<organism evidence="1 2">
    <name type="scientific">Plakobranchus ocellatus</name>
    <dbReference type="NCBI Taxonomy" id="259542"/>
    <lineage>
        <taxon>Eukaryota</taxon>
        <taxon>Metazoa</taxon>
        <taxon>Spiralia</taxon>
        <taxon>Lophotrochozoa</taxon>
        <taxon>Mollusca</taxon>
        <taxon>Gastropoda</taxon>
        <taxon>Heterobranchia</taxon>
        <taxon>Euthyneura</taxon>
        <taxon>Panpulmonata</taxon>
        <taxon>Sacoglossa</taxon>
        <taxon>Placobranchoidea</taxon>
        <taxon>Plakobranchidae</taxon>
        <taxon>Plakobranchus</taxon>
    </lineage>
</organism>
<proteinExistence type="predicted"/>
<protein>
    <submittedName>
        <fullName evidence="1">Uncharacterized protein</fullName>
    </submittedName>
</protein>